<dbReference type="InterPro" id="IPR003593">
    <property type="entry name" value="AAA+_ATPase"/>
</dbReference>
<evidence type="ECO:0000313" key="5">
    <source>
        <dbReference type="EMBL" id="RDU71699.1"/>
    </source>
</evidence>
<dbReference type="EMBL" id="NXLV01000002">
    <property type="protein sequence ID" value="RDU71699.1"/>
    <property type="molecule type" value="Genomic_DNA"/>
</dbReference>
<evidence type="ECO:0000256" key="3">
    <source>
        <dbReference type="ARBA" id="ARBA00022840"/>
    </source>
</evidence>
<gene>
    <name evidence="5" type="ORF">CQA58_01290</name>
</gene>
<feature type="domain" description="ABC transporter" evidence="4">
    <location>
        <begin position="4"/>
        <end position="229"/>
    </location>
</feature>
<dbReference type="RefSeq" id="WP_115568909.1">
    <property type="nucleotide sequence ID" value="NZ_NXLV01000002.1"/>
</dbReference>
<dbReference type="GO" id="GO:0005524">
    <property type="term" value="F:ATP binding"/>
    <property type="evidence" value="ECO:0007669"/>
    <property type="project" value="UniProtKB-KW"/>
</dbReference>
<dbReference type="SUPFAM" id="SSF52540">
    <property type="entry name" value="P-loop containing nucleoside triphosphate hydrolases"/>
    <property type="match status" value="1"/>
</dbReference>
<dbReference type="Pfam" id="PF00005">
    <property type="entry name" value="ABC_tran"/>
    <property type="match status" value="1"/>
</dbReference>
<dbReference type="InterPro" id="IPR051782">
    <property type="entry name" value="ABC_Transporter_VariousFunc"/>
</dbReference>
<sequence>MILYKLSNITQRYHQKVVLDFKSLEISEGEIIGISGKNGSGKSTLLRLLAFLETPSEGEIFYRGERVSASDEVAILLPEVYLLSRSVRANLEYMFKIRKKSPSIEKIKEVMELVGLESEKFLHREHYELSSGERQRVGLAQRLLLEPRVLLLDEPTNSLDSAGTEAFSKAIEWVHHHFNTCVITISHDKKWLDSNSNRRLKLHFGSLITQNDANLFSHNWSETHNGEKFYEFGNGEVLLLPNSRQIDRREGIVITQDHLLLEPKVGQSFEGEIIGIRLEPKEKKELMLELKLGDEILKKLIPLEQASEYKIFQKIRIGFDVEGILRVN</sequence>
<dbReference type="Gene3D" id="3.40.50.300">
    <property type="entry name" value="P-loop containing nucleotide triphosphate hydrolases"/>
    <property type="match status" value="1"/>
</dbReference>
<keyword evidence="3" id="KW-0067">ATP-binding</keyword>
<dbReference type="PANTHER" id="PTHR42939:SF1">
    <property type="entry name" value="ABC TRANSPORTER ATP-BINDING PROTEIN ALBC-RELATED"/>
    <property type="match status" value="1"/>
</dbReference>
<keyword evidence="2" id="KW-0547">Nucleotide-binding</keyword>
<dbReference type="AlphaFoldDB" id="A0A3D8J2K4"/>
<reference evidence="5 6" key="1">
    <citation type="submission" date="2018-04" db="EMBL/GenBank/DDBJ databases">
        <title>Novel Campyloabacter and Helicobacter Species and Strains.</title>
        <authorList>
            <person name="Mannion A.J."/>
            <person name="Shen Z."/>
            <person name="Fox J.G."/>
        </authorList>
    </citation>
    <scope>NUCLEOTIDE SEQUENCE [LARGE SCALE GENOMIC DNA]</scope>
    <source>
        <strain evidence="5 6">MIT 04-9366</strain>
    </source>
</reference>
<protein>
    <recommendedName>
        <fullName evidence="4">ABC transporter domain-containing protein</fullName>
    </recommendedName>
</protein>
<accession>A0A3D8J2K4</accession>
<proteinExistence type="predicted"/>
<dbReference type="PANTHER" id="PTHR42939">
    <property type="entry name" value="ABC TRANSPORTER ATP-BINDING PROTEIN ALBC-RELATED"/>
    <property type="match status" value="1"/>
</dbReference>
<dbReference type="OrthoDB" id="9809450at2"/>
<dbReference type="Proteomes" id="UP000257045">
    <property type="component" value="Unassembled WGS sequence"/>
</dbReference>
<evidence type="ECO:0000256" key="2">
    <source>
        <dbReference type="ARBA" id="ARBA00022741"/>
    </source>
</evidence>
<evidence type="ECO:0000313" key="6">
    <source>
        <dbReference type="Proteomes" id="UP000257045"/>
    </source>
</evidence>
<organism evidence="5 6">
    <name type="scientific">Helicobacter brantae</name>
    <dbReference type="NCBI Taxonomy" id="375927"/>
    <lineage>
        <taxon>Bacteria</taxon>
        <taxon>Pseudomonadati</taxon>
        <taxon>Campylobacterota</taxon>
        <taxon>Epsilonproteobacteria</taxon>
        <taxon>Campylobacterales</taxon>
        <taxon>Helicobacteraceae</taxon>
        <taxon>Helicobacter</taxon>
    </lineage>
</organism>
<evidence type="ECO:0000256" key="1">
    <source>
        <dbReference type="ARBA" id="ARBA00022448"/>
    </source>
</evidence>
<name>A0A3D8J2K4_9HELI</name>
<dbReference type="InterPro" id="IPR003439">
    <property type="entry name" value="ABC_transporter-like_ATP-bd"/>
</dbReference>
<dbReference type="GO" id="GO:0016887">
    <property type="term" value="F:ATP hydrolysis activity"/>
    <property type="evidence" value="ECO:0007669"/>
    <property type="project" value="InterPro"/>
</dbReference>
<dbReference type="InterPro" id="IPR027417">
    <property type="entry name" value="P-loop_NTPase"/>
</dbReference>
<evidence type="ECO:0000259" key="4">
    <source>
        <dbReference type="PROSITE" id="PS50893"/>
    </source>
</evidence>
<dbReference type="SMART" id="SM00382">
    <property type="entry name" value="AAA"/>
    <property type="match status" value="1"/>
</dbReference>
<keyword evidence="1" id="KW-0813">Transport</keyword>
<keyword evidence="6" id="KW-1185">Reference proteome</keyword>
<comment type="caution">
    <text evidence="5">The sequence shown here is derived from an EMBL/GenBank/DDBJ whole genome shotgun (WGS) entry which is preliminary data.</text>
</comment>
<dbReference type="PROSITE" id="PS50893">
    <property type="entry name" value="ABC_TRANSPORTER_2"/>
    <property type="match status" value="1"/>
</dbReference>